<comment type="caution">
    <text evidence="9">The sequence shown here is derived from an EMBL/GenBank/DDBJ whole genome shotgun (WGS) entry which is preliminary data.</text>
</comment>
<accession>A0A2T4UDP9</accession>
<feature type="compositionally biased region" description="Polar residues" evidence="6">
    <location>
        <begin position="460"/>
        <end position="474"/>
    </location>
</feature>
<dbReference type="PANTHER" id="PTHR42852">
    <property type="entry name" value="THIOL:DISULFIDE INTERCHANGE PROTEIN DSBE"/>
    <property type="match status" value="1"/>
</dbReference>
<keyword evidence="3 7" id="KW-0812">Transmembrane</keyword>
<evidence type="ECO:0000256" key="7">
    <source>
        <dbReference type="SAM" id="Phobius"/>
    </source>
</evidence>
<dbReference type="InterPro" id="IPR041017">
    <property type="entry name" value="Thioredoxin_10"/>
</dbReference>
<protein>
    <recommendedName>
        <fullName evidence="8">Thioredoxin domain-containing protein</fullName>
    </recommendedName>
</protein>
<feature type="region of interest" description="Disordered" evidence="6">
    <location>
        <begin position="261"/>
        <end position="283"/>
    </location>
</feature>
<evidence type="ECO:0000313" key="10">
    <source>
        <dbReference type="Proteomes" id="UP000240739"/>
    </source>
</evidence>
<dbReference type="Gene3D" id="2.60.120.260">
    <property type="entry name" value="Galactose-binding domain-like"/>
    <property type="match status" value="1"/>
</dbReference>
<dbReference type="RefSeq" id="WP_107570673.1">
    <property type="nucleotide sequence ID" value="NZ_PYYB01000003.1"/>
</dbReference>
<sequence length="603" mass="63962">MLLLTLFAVLAGAGTAVSPCVLPVLPALLSAGATGGRRRPLGIVCGLTVTFTVTIVGLAQVVDGVGLGDGLLRTLAIVALLGFGLVVLVPALGDRVEAPLSRLARFGPTGREGDGLRSGLLIGGALGFVYAPCAGPILAAVIAVGAATGETVVIGLAYAAGSAAVLLLLALGGRRVVDRVRRAGRGPAVQRAVGAVMVLTAVAMLADLDVRFQTSIADHLPAAVVNPTRALERSGAVADRLEDLQGAPRFNSQAAARDAAPAVAAATTGPTGPAPDPDTAALPGVRTPPLPVLGPAPEFRDTQRWFNTPDGRALSLRQLRRERKVVLIDFWTYTCINCIRTLPYLRAWDAKYRRLGLEIVGVHTPEFAFEKDAGNVADAVRRSRLRYPVVQDNDFGTWNAWGNQFWPAKYLIDADGQVRYTHFGEGEYRETEAAIRALLAEAGDRDLGAGVRTTGGDAPSQRTTPETYLGSQRAQGWAQPPTDGTRAYRYRGALPQSGFALDGRWRVDGERAAAVADGVLRAQVVARDVYLVLSPPRTRAGLVTVELDGRPIRARDAGDDVRGGRVRVPSQRLYHLVHLDRPGEHELTLRFRDGTAGYAFTFG</sequence>
<evidence type="ECO:0000256" key="1">
    <source>
        <dbReference type="ARBA" id="ARBA00004651"/>
    </source>
</evidence>
<keyword evidence="4 7" id="KW-1133">Transmembrane helix</keyword>
<evidence type="ECO:0000256" key="6">
    <source>
        <dbReference type="SAM" id="MobiDB-lite"/>
    </source>
</evidence>
<feature type="transmembrane region" description="Helical" evidence="7">
    <location>
        <begin position="152"/>
        <end position="171"/>
    </location>
</feature>
<dbReference type="InterPro" id="IPR013766">
    <property type="entry name" value="Thioredoxin_domain"/>
</dbReference>
<feature type="transmembrane region" description="Helical" evidence="7">
    <location>
        <begin position="41"/>
        <end position="62"/>
    </location>
</feature>
<dbReference type="GO" id="GO:0005886">
    <property type="term" value="C:plasma membrane"/>
    <property type="evidence" value="ECO:0007669"/>
    <property type="project" value="UniProtKB-SubCell"/>
</dbReference>
<dbReference type="PANTHER" id="PTHR42852:SF13">
    <property type="entry name" value="PROTEIN DIPZ"/>
    <property type="match status" value="1"/>
</dbReference>
<feature type="domain" description="Thioredoxin" evidence="8">
    <location>
        <begin position="290"/>
        <end position="440"/>
    </location>
</feature>
<feature type="region of interest" description="Disordered" evidence="6">
    <location>
        <begin position="448"/>
        <end position="482"/>
    </location>
</feature>
<organism evidence="9 10">
    <name type="scientific">Paraconexibacter algicola</name>
    <dbReference type="NCBI Taxonomy" id="2133960"/>
    <lineage>
        <taxon>Bacteria</taxon>
        <taxon>Bacillati</taxon>
        <taxon>Actinomycetota</taxon>
        <taxon>Thermoleophilia</taxon>
        <taxon>Solirubrobacterales</taxon>
        <taxon>Paraconexibacteraceae</taxon>
        <taxon>Paraconexibacter</taxon>
    </lineage>
</organism>
<dbReference type="Pfam" id="PF02683">
    <property type="entry name" value="DsbD_TM"/>
    <property type="match status" value="1"/>
</dbReference>
<dbReference type="OrthoDB" id="9811352at2"/>
<evidence type="ECO:0000256" key="4">
    <source>
        <dbReference type="ARBA" id="ARBA00022989"/>
    </source>
</evidence>
<dbReference type="GO" id="GO:0016491">
    <property type="term" value="F:oxidoreductase activity"/>
    <property type="evidence" value="ECO:0007669"/>
    <property type="project" value="InterPro"/>
</dbReference>
<comment type="subcellular location">
    <subcellularLocation>
        <location evidence="1">Cell membrane</location>
        <topology evidence="1">Multi-pass membrane protein</topology>
    </subcellularLocation>
</comment>
<keyword evidence="5 7" id="KW-0472">Membrane</keyword>
<dbReference type="GO" id="GO:0016209">
    <property type="term" value="F:antioxidant activity"/>
    <property type="evidence" value="ECO:0007669"/>
    <property type="project" value="InterPro"/>
</dbReference>
<dbReference type="InterPro" id="IPR003834">
    <property type="entry name" value="Cyt_c_assmbl_TM_dom"/>
</dbReference>
<dbReference type="GO" id="GO:0017004">
    <property type="term" value="P:cytochrome complex assembly"/>
    <property type="evidence" value="ECO:0007669"/>
    <property type="project" value="InterPro"/>
</dbReference>
<feature type="transmembrane region" description="Helical" evidence="7">
    <location>
        <begin position="120"/>
        <end position="146"/>
    </location>
</feature>
<feature type="transmembrane region" description="Helical" evidence="7">
    <location>
        <begin position="6"/>
        <end position="29"/>
    </location>
</feature>
<proteinExistence type="predicted"/>
<keyword evidence="10" id="KW-1185">Reference proteome</keyword>
<dbReference type="Gene3D" id="3.40.30.10">
    <property type="entry name" value="Glutaredoxin"/>
    <property type="match status" value="1"/>
</dbReference>
<feature type="transmembrane region" description="Helical" evidence="7">
    <location>
        <begin position="192"/>
        <end position="208"/>
    </location>
</feature>
<dbReference type="InterPro" id="IPR050553">
    <property type="entry name" value="Thioredoxin_ResA/DsbE_sf"/>
</dbReference>
<evidence type="ECO:0000313" key="9">
    <source>
        <dbReference type="EMBL" id="PTL55630.1"/>
    </source>
</evidence>
<evidence type="ECO:0000259" key="8">
    <source>
        <dbReference type="PROSITE" id="PS51352"/>
    </source>
</evidence>
<dbReference type="Pfam" id="PF17991">
    <property type="entry name" value="Thioredoxin_10"/>
    <property type="match status" value="1"/>
</dbReference>
<evidence type="ECO:0000256" key="2">
    <source>
        <dbReference type="ARBA" id="ARBA00022475"/>
    </source>
</evidence>
<dbReference type="SUPFAM" id="SSF52833">
    <property type="entry name" value="Thioredoxin-like"/>
    <property type="match status" value="1"/>
</dbReference>
<dbReference type="EMBL" id="PYYB01000003">
    <property type="protein sequence ID" value="PTL55630.1"/>
    <property type="molecule type" value="Genomic_DNA"/>
</dbReference>
<dbReference type="InterPro" id="IPR000866">
    <property type="entry name" value="AhpC/TSA"/>
</dbReference>
<dbReference type="AlphaFoldDB" id="A0A2T4UDP9"/>
<feature type="transmembrane region" description="Helical" evidence="7">
    <location>
        <begin position="74"/>
        <end position="93"/>
    </location>
</feature>
<dbReference type="InterPro" id="IPR036249">
    <property type="entry name" value="Thioredoxin-like_sf"/>
</dbReference>
<keyword evidence="2" id="KW-1003">Cell membrane</keyword>
<gene>
    <name evidence="9" type="ORF">C7Y72_18520</name>
</gene>
<dbReference type="Proteomes" id="UP000240739">
    <property type="component" value="Unassembled WGS sequence"/>
</dbReference>
<dbReference type="PROSITE" id="PS51352">
    <property type="entry name" value="THIOREDOXIN_2"/>
    <property type="match status" value="1"/>
</dbReference>
<evidence type="ECO:0000256" key="5">
    <source>
        <dbReference type="ARBA" id="ARBA00023136"/>
    </source>
</evidence>
<dbReference type="Pfam" id="PF00578">
    <property type="entry name" value="AhpC-TSA"/>
    <property type="match status" value="1"/>
</dbReference>
<name>A0A2T4UDP9_9ACTN</name>
<reference evidence="9 10" key="1">
    <citation type="submission" date="2018-03" db="EMBL/GenBank/DDBJ databases">
        <title>Aquarubrobacter algicola gen. nov., sp. nov., a novel actinobacterium isolated from shallow eutrophic lake during the end of cyanobacterial harmful algal blooms.</title>
        <authorList>
            <person name="Chun S.J."/>
        </authorList>
    </citation>
    <scope>NUCLEOTIDE SEQUENCE [LARGE SCALE GENOMIC DNA]</scope>
    <source>
        <strain evidence="9 10">Seoho-28</strain>
    </source>
</reference>
<evidence type="ECO:0000256" key="3">
    <source>
        <dbReference type="ARBA" id="ARBA00022692"/>
    </source>
</evidence>